<dbReference type="GO" id="GO:0016323">
    <property type="term" value="C:basolateral plasma membrane"/>
    <property type="evidence" value="ECO:0007669"/>
    <property type="project" value="UniProtKB-SubCell"/>
</dbReference>
<name>A0A9N7Z6N5_PLEPL</name>
<proteinExistence type="inferred from homology"/>
<evidence type="ECO:0000256" key="2">
    <source>
        <dbReference type="ARBA" id="ARBA00004479"/>
    </source>
</evidence>
<dbReference type="CDD" id="cd00063">
    <property type="entry name" value="FN3"/>
    <property type="match status" value="3"/>
</dbReference>
<comment type="subcellular location">
    <subcellularLocation>
        <location evidence="1">Basolateral cell membrane</location>
    </subcellularLocation>
    <subcellularLocation>
        <location evidence="2">Membrane</location>
        <topology evidence="2">Single-pass type I membrane protein</topology>
    </subcellularLocation>
</comment>
<evidence type="ECO:0000313" key="19">
    <source>
        <dbReference type="Proteomes" id="UP001153269"/>
    </source>
</evidence>
<keyword evidence="12" id="KW-0325">Glycoprotein</keyword>
<dbReference type="PROSITE" id="PS50853">
    <property type="entry name" value="FN3"/>
    <property type="match status" value="3"/>
</dbReference>
<protein>
    <recommendedName>
        <fullName evidence="4">Leptin receptor</fullName>
    </recommendedName>
    <alternativeName>
        <fullName evidence="13">OB receptor</fullName>
    </alternativeName>
</protein>
<feature type="domain" description="Fibronectin type-III" evidence="17">
    <location>
        <begin position="608"/>
        <end position="712"/>
    </location>
</feature>
<evidence type="ECO:0000256" key="15">
    <source>
        <dbReference type="SAM" id="MobiDB-lite"/>
    </source>
</evidence>
<evidence type="ECO:0000313" key="18">
    <source>
        <dbReference type="EMBL" id="CAB1457483.1"/>
    </source>
</evidence>
<dbReference type="GO" id="GO:0004896">
    <property type="term" value="F:cytokine receptor activity"/>
    <property type="evidence" value="ECO:0007669"/>
    <property type="project" value="InterPro"/>
</dbReference>
<dbReference type="SUPFAM" id="SSF49265">
    <property type="entry name" value="Fibronectin type III"/>
    <property type="match status" value="3"/>
</dbReference>
<keyword evidence="5 16" id="KW-0812">Transmembrane</keyword>
<reference evidence="18" key="1">
    <citation type="submission" date="2020-03" db="EMBL/GenBank/DDBJ databases">
        <authorList>
            <person name="Weist P."/>
        </authorList>
    </citation>
    <scope>NUCLEOTIDE SEQUENCE</scope>
</reference>
<dbReference type="InterPro" id="IPR048497">
    <property type="entry name" value="LIF-R-like_Ig-like"/>
</dbReference>
<dbReference type="InterPro" id="IPR003531">
    <property type="entry name" value="Hempt_rcpt_S_F1_CS"/>
</dbReference>
<keyword evidence="6" id="KW-0732">Signal</keyword>
<evidence type="ECO:0000256" key="14">
    <source>
        <dbReference type="ARBA" id="ARBA00046724"/>
    </source>
</evidence>
<keyword evidence="7" id="KW-0677">Repeat</keyword>
<evidence type="ECO:0000256" key="6">
    <source>
        <dbReference type="ARBA" id="ARBA00022729"/>
    </source>
</evidence>
<feature type="transmembrane region" description="Helical" evidence="16">
    <location>
        <begin position="712"/>
        <end position="734"/>
    </location>
</feature>
<evidence type="ECO:0000256" key="3">
    <source>
        <dbReference type="ARBA" id="ARBA00008921"/>
    </source>
</evidence>
<evidence type="ECO:0000256" key="4">
    <source>
        <dbReference type="ARBA" id="ARBA00019169"/>
    </source>
</evidence>
<evidence type="ECO:0000259" key="17">
    <source>
        <dbReference type="PROSITE" id="PS50853"/>
    </source>
</evidence>
<dbReference type="EMBL" id="CADEAL010004345">
    <property type="protein sequence ID" value="CAB1457483.1"/>
    <property type="molecule type" value="Genomic_DNA"/>
</dbReference>
<feature type="domain" description="Fibronectin type-III" evidence="17">
    <location>
        <begin position="420"/>
        <end position="513"/>
    </location>
</feature>
<sequence length="883" mass="97729">MSPQLHPDSSSPPEEVRNIMIPFILLSLFCHSSQDGNTGEHVVLHCGPKNLTLKWLKSRDQTVQATWEDDPSCSAVEEELVYELLVLVRDQQVHHALVTVTPDQIGSSHLWTWTSHLASECDSLSVRLGVRYRNYTSPRRQEGTLPGITNSTDPGVYPQDQVFEVGSRATFCCVLPAGGTFSHMYLVGSNQSDGIITKINNQTYSLTLVLNQPSTHSGTDVKCTIQESDDGAVAWIGYPPDDKELQCETTDLESVVCHWTVGRDTHLQPTEYQLVGSAYTCLRWNCSGEEDVSTGERSWTLRAHNELGTVELTDTADLMTRVHMCPPESVTASTVNPRDARLKWSWKVQAYKDLNITCEVNLGPAGAQKTNSGVGLDSAVLMNLIPNWSYHVTVRCRTAQHSWKWSNWSSTFNFHTKGDVPDALDVWMKMKDNEILIMWKILLEKQSHGHVLDYTVTWSNIRGTEQHNTTTVTHNNFTLRLDTTQQYVVNVTARNVNGSSSPSTIITPSSSSSAGLDSTRVKASRMAGGGGGFNLSWSSSPAASCGYIVDWCPSSGPSTVTWIKVSQTNVFLKNLREGQRYSMSISACTRGAALLLETREGYVQEQRIQGDLFKALKSNQKGSDVELSWDQIPLKEQTAFIQGYVLEWSDRDEQDNNTAVHSVSTDEPTSTSLTASDLKTSSYTFTVKARTALGECCSKQFIVHVNSRTDNLIRTVVISLVAVFSLLTLVSVACCRQWACIKQKVYPPIPRPLLTDTWLRSTGEHSLHVDQGPSEVDIMDPPQLLRKPGAQFNQPPPSLISPPRSLPSPSGLPSSPFRGAFQNLSYDLMMQTEDQQPPEGHTGENRALTPPLDPAQEEPGSHMTCDLTYILVPQPVLCNSHLS</sequence>
<comment type="subunit">
    <text evidence="14">Present as a mixture of monomers and dimers. The phosphorylated receptor binds a number of SH2 domain-containing proteins such as JAK2, STAT3, PTPN11, and SOCS3. Interaction with SOCS3 inhibits JAK/STAT signaling and MAPK cascade.</text>
</comment>
<dbReference type="PROSITE" id="PS01355">
    <property type="entry name" value="HEMATOPO_REC_S_F1"/>
    <property type="match status" value="1"/>
</dbReference>
<keyword evidence="9 16" id="KW-0472">Membrane</keyword>
<dbReference type="PROSITE" id="PS01353">
    <property type="entry name" value="HEMATOPO_REC_L_F2"/>
    <property type="match status" value="1"/>
</dbReference>
<dbReference type="InterPro" id="IPR003961">
    <property type="entry name" value="FN3_dom"/>
</dbReference>
<dbReference type="InterPro" id="IPR013783">
    <property type="entry name" value="Ig-like_fold"/>
</dbReference>
<comment type="caution">
    <text evidence="18">The sequence shown here is derived from an EMBL/GenBank/DDBJ whole genome shotgun (WGS) entry which is preliminary data.</text>
</comment>
<keyword evidence="11" id="KW-0675">Receptor</keyword>
<dbReference type="Pfam" id="PF21177">
    <property type="entry name" value="LIF-R_Ig-like"/>
    <property type="match status" value="1"/>
</dbReference>
<dbReference type="InterPro" id="IPR052672">
    <property type="entry name" value="Type1_Cytokine_Rcpt_Type2"/>
</dbReference>
<evidence type="ECO:0000256" key="1">
    <source>
        <dbReference type="ARBA" id="ARBA00004187"/>
    </source>
</evidence>
<keyword evidence="8 16" id="KW-1133">Transmembrane helix</keyword>
<evidence type="ECO:0000256" key="12">
    <source>
        <dbReference type="ARBA" id="ARBA00023180"/>
    </source>
</evidence>
<keyword evidence="19" id="KW-1185">Reference proteome</keyword>
<organism evidence="18 19">
    <name type="scientific">Pleuronectes platessa</name>
    <name type="common">European plaice</name>
    <dbReference type="NCBI Taxonomy" id="8262"/>
    <lineage>
        <taxon>Eukaryota</taxon>
        <taxon>Metazoa</taxon>
        <taxon>Chordata</taxon>
        <taxon>Craniata</taxon>
        <taxon>Vertebrata</taxon>
        <taxon>Euteleostomi</taxon>
        <taxon>Actinopterygii</taxon>
        <taxon>Neopterygii</taxon>
        <taxon>Teleostei</taxon>
        <taxon>Neoteleostei</taxon>
        <taxon>Acanthomorphata</taxon>
        <taxon>Carangaria</taxon>
        <taxon>Pleuronectiformes</taxon>
        <taxon>Pleuronectoidei</taxon>
        <taxon>Pleuronectidae</taxon>
        <taxon>Pleuronectes</taxon>
    </lineage>
</organism>
<evidence type="ECO:0000256" key="16">
    <source>
        <dbReference type="SAM" id="Phobius"/>
    </source>
</evidence>
<dbReference type="AlphaFoldDB" id="A0A9N7Z6N5"/>
<dbReference type="PANTHER" id="PTHR48423:SF1">
    <property type="entry name" value="INTERLEUKIN-27 RECEPTOR SUBUNIT ALPHA"/>
    <property type="match status" value="1"/>
</dbReference>
<evidence type="ECO:0000256" key="13">
    <source>
        <dbReference type="ARBA" id="ARBA00031601"/>
    </source>
</evidence>
<evidence type="ECO:0000256" key="8">
    <source>
        <dbReference type="ARBA" id="ARBA00022989"/>
    </source>
</evidence>
<dbReference type="Pfam" id="PF00041">
    <property type="entry name" value="fn3"/>
    <property type="match status" value="2"/>
</dbReference>
<dbReference type="InterPro" id="IPR036116">
    <property type="entry name" value="FN3_sf"/>
</dbReference>
<evidence type="ECO:0000256" key="9">
    <source>
        <dbReference type="ARBA" id="ARBA00023136"/>
    </source>
</evidence>
<dbReference type="PANTHER" id="PTHR48423">
    <property type="entry name" value="INTERLEUKIN-27 RECEPTOR SUBUNIT ALPHA"/>
    <property type="match status" value="1"/>
</dbReference>
<feature type="region of interest" description="Disordered" evidence="15">
    <location>
        <begin position="833"/>
        <end position="860"/>
    </location>
</feature>
<dbReference type="Gene3D" id="2.60.40.10">
    <property type="entry name" value="Immunoglobulins"/>
    <property type="match status" value="7"/>
</dbReference>
<feature type="domain" description="Fibronectin type-III" evidence="17">
    <location>
        <begin position="326"/>
        <end position="419"/>
    </location>
</feature>
<dbReference type="InterPro" id="IPR003529">
    <property type="entry name" value="Hematopoietin_rcpt_Gp130_CS"/>
</dbReference>
<gene>
    <name evidence="18" type="ORF">PLEPLA_LOCUS45307</name>
</gene>
<keyword evidence="10" id="KW-1015">Disulfide bond</keyword>
<accession>A0A9N7Z6N5</accession>
<feature type="region of interest" description="Disordered" evidence="15">
    <location>
        <begin position="766"/>
        <end position="814"/>
    </location>
</feature>
<comment type="similarity">
    <text evidence="3">Belongs to the type I cytokine receptor family. Type 2 subfamily.</text>
</comment>
<evidence type="ECO:0000256" key="5">
    <source>
        <dbReference type="ARBA" id="ARBA00022692"/>
    </source>
</evidence>
<dbReference type="SMART" id="SM00060">
    <property type="entry name" value="FN3"/>
    <property type="match status" value="4"/>
</dbReference>
<evidence type="ECO:0000256" key="7">
    <source>
        <dbReference type="ARBA" id="ARBA00022737"/>
    </source>
</evidence>
<dbReference type="Proteomes" id="UP001153269">
    <property type="component" value="Unassembled WGS sequence"/>
</dbReference>
<evidence type="ECO:0000256" key="10">
    <source>
        <dbReference type="ARBA" id="ARBA00023157"/>
    </source>
</evidence>
<evidence type="ECO:0000256" key="11">
    <source>
        <dbReference type="ARBA" id="ARBA00023170"/>
    </source>
</evidence>
<feature type="compositionally biased region" description="Pro residues" evidence="15">
    <location>
        <begin position="794"/>
        <end position="806"/>
    </location>
</feature>